<reference evidence="3" key="1">
    <citation type="journal article" date="2019" name="Int. J. Syst. Evol. Microbiol.">
        <title>The Global Catalogue of Microorganisms (GCM) 10K type strain sequencing project: providing services to taxonomists for standard genome sequencing and annotation.</title>
        <authorList>
            <consortium name="The Broad Institute Genomics Platform"/>
            <consortium name="The Broad Institute Genome Sequencing Center for Infectious Disease"/>
            <person name="Wu L."/>
            <person name="Ma J."/>
        </authorList>
    </citation>
    <scope>NUCLEOTIDE SEQUENCE [LARGE SCALE GENOMIC DNA]</scope>
    <source>
        <strain evidence="3">CECT 7806</strain>
    </source>
</reference>
<comment type="caution">
    <text evidence="2">The sequence shown here is derived from an EMBL/GenBank/DDBJ whole genome shotgun (WGS) entry which is preliminary data.</text>
</comment>
<name>A0ABT8AT32_9HYPH</name>
<evidence type="ECO:0000313" key="3">
    <source>
        <dbReference type="Proteomes" id="UP001244297"/>
    </source>
</evidence>
<dbReference type="Pfam" id="PF06048">
    <property type="entry name" value="DUF927"/>
    <property type="match status" value="1"/>
</dbReference>
<feature type="domain" description="DUF927" evidence="1">
    <location>
        <begin position="34"/>
        <end position="318"/>
    </location>
</feature>
<proteinExistence type="predicted"/>
<gene>
    <name evidence="2" type="ORF">QWZ18_21075</name>
</gene>
<evidence type="ECO:0000259" key="1">
    <source>
        <dbReference type="Pfam" id="PF06048"/>
    </source>
</evidence>
<dbReference type="Proteomes" id="UP001244297">
    <property type="component" value="Unassembled WGS sequence"/>
</dbReference>
<dbReference type="RefSeq" id="WP_238289536.1">
    <property type="nucleotide sequence ID" value="NZ_BPQS01000016.1"/>
</dbReference>
<evidence type="ECO:0000313" key="2">
    <source>
        <dbReference type="EMBL" id="MDN3573107.1"/>
    </source>
</evidence>
<organism evidence="2 3">
    <name type="scientific">Methylobacterium longum</name>
    <dbReference type="NCBI Taxonomy" id="767694"/>
    <lineage>
        <taxon>Bacteria</taxon>
        <taxon>Pseudomonadati</taxon>
        <taxon>Pseudomonadota</taxon>
        <taxon>Alphaproteobacteria</taxon>
        <taxon>Hyphomicrobiales</taxon>
        <taxon>Methylobacteriaceae</taxon>
        <taxon>Methylobacterium</taxon>
    </lineage>
</organism>
<sequence length="601" mass="64051">MTYAGSEDFVDASGERTCGKLSTERSTYISTDRFRMNTDGLTTEITRGSGERARTEQLWVSAPFEIIGRGRDPSGCGWSKWLRWRDPDGRQHEHAVSDAALHGDVRALAADLASRGLVIARGARNHLADYLAEVSVDERVTTVTRSGWHTLGDSRLFVLPHGAIGQPHDETVILSGAISTGYAESGTLQGWRESVGALAHGHNRLILAIATALAGPLLELAGSEGGGINLYGQSSKGKTTALRAAASVWGRGSADPGFIRSWRATANAQEGAAALVTDTLLCLDEIGVADGRDAAAAIYQLASGVGKGRSSRDGSLRPAVTWRVLTLSTGEIPMAAKVTEDKQRRVYAGQSVRLLDIPADAGQGFGVFDHAGADGNAARLAEAVKSAAQANFGTAGPAFVREMIRVGLDEVARRVAKIVSDFLTAHVDPAADGQVRRAAGRLGLIAAAGELGTEFGILPWDRGESECASARALQDWLATRGGTEPAEVREAIAQVRRFFEAYGDSRFELIGDADARPILNRVGWRRGYGEERLWLVLPEAWKSEVCAGLDPVATARILSDRGMLKPAGSSKFQRSERTPVSKDPIRVYVVTPAIFGGDEDA</sequence>
<protein>
    <submittedName>
        <fullName evidence="2">DUF927 domain-containing protein</fullName>
    </submittedName>
</protein>
<dbReference type="EMBL" id="JAUFPT010000066">
    <property type="protein sequence ID" value="MDN3573107.1"/>
    <property type="molecule type" value="Genomic_DNA"/>
</dbReference>
<dbReference type="InterPro" id="IPR009270">
    <property type="entry name" value="DUF927"/>
</dbReference>
<accession>A0ABT8AT32</accession>
<keyword evidence="3" id="KW-1185">Reference proteome</keyword>